<feature type="domain" description="N-acetyltransferase" evidence="1">
    <location>
        <begin position="151"/>
        <end position="204"/>
    </location>
</feature>
<dbReference type="InterPro" id="IPR052523">
    <property type="entry name" value="Trichothecene_AcTrans"/>
</dbReference>
<dbReference type="AlphaFoldDB" id="A0A2H3IU17"/>
<keyword evidence="3" id="KW-1185">Reference proteome</keyword>
<dbReference type="SUPFAM" id="SSF55729">
    <property type="entry name" value="Acyl-CoA N-acyltransferases (Nat)"/>
    <property type="match status" value="1"/>
</dbReference>
<dbReference type="Pfam" id="PF13508">
    <property type="entry name" value="Acetyltransf_7"/>
    <property type="match status" value="1"/>
</dbReference>
<dbReference type="OrthoDB" id="2744543at2759"/>
<dbReference type="STRING" id="742152.A0A2H3IU17"/>
<dbReference type="InterPro" id="IPR016181">
    <property type="entry name" value="Acyl_CoA_acyltransferase"/>
</dbReference>
<dbReference type="Proteomes" id="UP000218811">
    <property type="component" value="Unassembled WGS sequence"/>
</dbReference>
<evidence type="ECO:0000313" key="2">
    <source>
        <dbReference type="EMBL" id="PCH33470.1"/>
    </source>
</evidence>
<sequence>MTGTQYVWHETPECKDLQYSQIPHLVPGLVRANKDDPLKHYLTDTPDANQNPTSARQEKTALYLFALDSVRRHEGWTVGDGDALLVFSPASNTVPRRRKLVNQLFSSVIRSILQMYAMLNTKQQKKRSEEMSTKLQSAQKEALKGREGDLISLNLLATAPQKQGRGYASVLVDRLTAIADAQRRGIWLLTNLYTTGFYERFGFVTIKDIVLGDDDPTWTKAPVIVCIMLREPGAEPKLPLYSDNKVDLTY</sequence>
<proteinExistence type="predicted"/>
<dbReference type="OMA" id="CIMLREP"/>
<dbReference type="GO" id="GO:0016747">
    <property type="term" value="F:acyltransferase activity, transferring groups other than amino-acyl groups"/>
    <property type="evidence" value="ECO:0007669"/>
    <property type="project" value="InterPro"/>
</dbReference>
<evidence type="ECO:0000259" key="1">
    <source>
        <dbReference type="Pfam" id="PF13508"/>
    </source>
</evidence>
<dbReference type="PANTHER" id="PTHR42791">
    <property type="entry name" value="GNAT FAMILY ACETYLTRANSFERASE"/>
    <property type="match status" value="1"/>
</dbReference>
<dbReference type="EMBL" id="KB467831">
    <property type="protein sequence ID" value="PCH33470.1"/>
    <property type="molecule type" value="Genomic_DNA"/>
</dbReference>
<dbReference type="Gene3D" id="3.40.630.30">
    <property type="match status" value="1"/>
</dbReference>
<evidence type="ECO:0000313" key="3">
    <source>
        <dbReference type="Proteomes" id="UP000218811"/>
    </source>
</evidence>
<dbReference type="PANTHER" id="PTHR42791:SF1">
    <property type="entry name" value="N-ACETYLTRANSFERASE DOMAIN-CONTAINING PROTEIN"/>
    <property type="match status" value="1"/>
</dbReference>
<organism evidence="2 3">
    <name type="scientific">Wolfiporia cocos (strain MD-104)</name>
    <name type="common">Brown rot fungus</name>
    <dbReference type="NCBI Taxonomy" id="742152"/>
    <lineage>
        <taxon>Eukaryota</taxon>
        <taxon>Fungi</taxon>
        <taxon>Dikarya</taxon>
        <taxon>Basidiomycota</taxon>
        <taxon>Agaricomycotina</taxon>
        <taxon>Agaricomycetes</taxon>
        <taxon>Polyporales</taxon>
        <taxon>Phaeolaceae</taxon>
        <taxon>Wolfiporia</taxon>
    </lineage>
</organism>
<accession>A0A2H3IU17</accession>
<dbReference type="InterPro" id="IPR000182">
    <property type="entry name" value="GNAT_dom"/>
</dbReference>
<name>A0A2H3IU17_WOLCO</name>
<protein>
    <recommendedName>
        <fullName evidence="1">N-acetyltransferase domain-containing protein</fullName>
    </recommendedName>
</protein>
<reference evidence="2 3" key="1">
    <citation type="journal article" date="2012" name="Science">
        <title>The Paleozoic origin of enzymatic lignin decomposition reconstructed from 31 fungal genomes.</title>
        <authorList>
            <person name="Floudas D."/>
            <person name="Binder M."/>
            <person name="Riley R."/>
            <person name="Barry K."/>
            <person name="Blanchette R.A."/>
            <person name="Henrissat B."/>
            <person name="Martinez A.T."/>
            <person name="Otillar R."/>
            <person name="Spatafora J.W."/>
            <person name="Yadav J.S."/>
            <person name="Aerts A."/>
            <person name="Benoit I."/>
            <person name="Boyd A."/>
            <person name="Carlson A."/>
            <person name="Copeland A."/>
            <person name="Coutinho P.M."/>
            <person name="de Vries R.P."/>
            <person name="Ferreira P."/>
            <person name="Findley K."/>
            <person name="Foster B."/>
            <person name="Gaskell J."/>
            <person name="Glotzer D."/>
            <person name="Gorecki P."/>
            <person name="Heitman J."/>
            <person name="Hesse C."/>
            <person name="Hori C."/>
            <person name="Igarashi K."/>
            <person name="Jurgens J.A."/>
            <person name="Kallen N."/>
            <person name="Kersten P."/>
            <person name="Kohler A."/>
            <person name="Kuees U."/>
            <person name="Kumar T.K.A."/>
            <person name="Kuo A."/>
            <person name="LaButti K."/>
            <person name="Larrondo L.F."/>
            <person name="Lindquist E."/>
            <person name="Ling A."/>
            <person name="Lombard V."/>
            <person name="Lucas S."/>
            <person name="Lundell T."/>
            <person name="Martin R."/>
            <person name="McLaughlin D.J."/>
            <person name="Morgenstern I."/>
            <person name="Morin E."/>
            <person name="Murat C."/>
            <person name="Nagy L.G."/>
            <person name="Nolan M."/>
            <person name="Ohm R.A."/>
            <person name="Patyshakuliyeva A."/>
            <person name="Rokas A."/>
            <person name="Ruiz-Duenas F.J."/>
            <person name="Sabat G."/>
            <person name="Salamov A."/>
            <person name="Samejima M."/>
            <person name="Schmutz J."/>
            <person name="Slot J.C."/>
            <person name="St John F."/>
            <person name="Stenlid J."/>
            <person name="Sun H."/>
            <person name="Sun S."/>
            <person name="Syed K."/>
            <person name="Tsang A."/>
            <person name="Wiebenga A."/>
            <person name="Young D."/>
            <person name="Pisabarro A."/>
            <person name="Eastwood D.C."/>
            <person name="Martin F."/>
            <person name="Cullen D."/>
            <person name="Grigoriev I.V."/>
            <person name="Hibbett D.S."/>
        </authorList>
    </citation>
    <scope>NUCLEOTIDE SEQUENCE [LARGE SCALE GENOMIC DNA]</scope>
    <source>
        <strain evidence="2 3">MD-104</strain>
    </source>
</reference>
<gene>
    <name evidence="2" type="ORF">WOLCODRAFT_160089</name>
</gene>